<evidence type="ECO:0000256" key="4">
    <source>
        <dbReference type="ARBA" id="ARBA00022573"/>
    </source>
</evidence>
<keyword evidence="3 10" id="KW-1003">Cell membrane</keyword>
<dbReference type="PANTHER" id="PTHR38662:SF1">
    <property type="entry name" value="COBALT TRANSPORT PROTEIN CBIN"/>
    <property type="match status" value="1"/>
</dbReference>
<evidence type="ECO:0000313" key="12">
    <source>
        <dbReference type="Proteomes" id="UP001519308"/>
    </source>
</evidence>
<evidence type="ECO:0000313" key="11">
    <source>
        <dbReference type="EMBL" id="MBP2021593.1"/>
    </source>
</evidence>
<proteinExistence type="inferred from homology"/>
<comment type="function">
    <text evidence="10">Part of the energy-coupling factor (ECF) transporter complex CbiMNOQ involved in cobalt import.</text>
</comment>
<dbReference type="EMBL" id="JAGGLL010000009">
    <property type="protein sequence ID" value="MBP2021593.1"/>
    <property type="molecule type" value="Genomic_DNA"/>
</dbReference>
<keyword evidence="1 10" id="KW-0171">Cobalt transport</keyword>
<reference evidence="11 12" key="1">
    <citation type="submission" date="2021-03" db="EMBL/GenBank/DDBJ databases">
        <title>Genomic Encyclopedia of Type Strains, Phase IV (KMG-IV): sequencing the most valuable type-strain genomes for metagenomic binning, comparative biology and taxonomic classification.</title>
        <authorList>
            <person name="Goeker M."/>
        </authorList>
    </citation>
    <scope>NUCLEOTIDE SEQUENCE [LARGE SCALE GENOMIC DNA]</scope>
    <source>
        <strain evidence="11 12">DSM 28650</strain>
    </source>
</reference>
<dbReference type="Pfam" id="PF02553">
    <property type="entry name" value="CbiN"/>
    <property type="match status" value="1"/>
</dbReference>
<feature type="transmembrane region" description="Helical" evidence="10">
    <location>
        <begin position="75"/>
        <end position="93"/>
    </location>
</feature>
<keyword evidence="8 10" id="KW-0472">Membrane</keyword>
<dbReference type="RefSeq" id="WP_021285763.1">
    <property type="nucleotide sequence ID" value="NZ_JAGGLL010000009.1"/>
</dbReference>
<dbReference type="InterPro" id="IPR003705">
    <property type="entry name" value="CbiN"/>
</dbReference>
<evidence type="ECO:0000256" key="2">
    <source>
        <dbReference type="ARBA" id="ARBA00022448"/>
    </source>
</evidence>
<accession>A0ABS4K1D9</accession>
<gene>
    <name evidence="10" type="primary">cbiN</name>
    <name evidence="11" type="ORF">J2Z44_001389</name>
</gene>
<evidence type="ECO:0000256" key="5">
    <source>
        <dbReference type="ARBA" id="ARBA00022692"/>
    </source>
</evidence>
<keyword evidence="6 10" id="KW-1133">Transmembrane helix</keyword>
<keyword evidence="7 10" id="KW-0406">Ion transport</keyword>
<feature type="transmembrane region" description="Helical" evidence="10">
    <location>
        <begin position="12"/>
        <end position="33"/>
    </location>
</feature>
<dbReference type="PANTHER" id="PTHR38662">
    <property type="entry name" value="COBALT TRANSPORT PROTEIN CBIN"/>
    <property type="match status" value="1"/>
</dbReference>
<keyword evidence="2 10" id="KW-0813">Transport</keyword>
<evidence type="ECO:0000256" key="3">
    <source>
        <dbReference type="ARBA" id="ARBA00022475"/>
    </source>
</evidence>
<protein>
    <recommendedName>
        <fullName evidence="10">Cobalt transport protein CbiN</fullName>
    </recommendedName>
    <alternativeName>
        <fullName evidence="10">Energy-coupling factor transporter probable substrate-capture protein CbiN</fullName>
        <shortName evidence="10">ECF transporter S component CbiN</shortName>
    </alternativeName>
</protein>
<name>A0ABS4K1D9_9CLOT</name>
<keyword evidence="5 10" id="KW-0812">Transmembrane</keyword>
<evidence type="ECO:0000256" key="1">
    <source>
        <dbReference type="ARBA" id="ARBA00022426"/>
    </source>
</evidence>
<evidence type="ECO:0000256" key="7">
    <source>
        <dbReference type="ARBA" id="ARBA00023065"/>
    </source>
</evidence>
<keyword evidence="9 10" id="KW-0170">Cobalt</keyword>
<sequence>MSTMVKDKKHKGSPNNLIIIALVILLAVLPLFLNKGAEFGGADGQAEELITEINPDYTPWFSSIWEPPSGEIESLLFALQAALGAGLIGYYLGYGKGKKSGHRDNRSENA</sequence>
<evidence type="ECO:0000256" key="9">
    <source>
        <dbReference type="ARBA" id="ARBA00023285"/>
    </source>
</evidence>
<comment type="subunit">
    <text evidence="10">Forms an energy-coupling factor (ECF) transporter complex composed of an ATP-binding protein (A component, CbiO), a transmembrane protein (T component, CbiQ) and 2 possible substrate-capture proteins (S components, CbiM and CbiN) of unknown stoichimetry.</text>
</comment>
<dbReference type="HAMAP" id="MF_00330">
    <property type="entry name" value="CbiN"/>
    <property type="match status" value="1"/>
</dbReference>
<comment type="subcellular location">
    <subcellularLocation>
        <location evidence="10">Cell membrane</location>
        <topology evidence="10">Multi-pass membrane protein</topology>
    </subcellularLocation>
</comment>
<comment type="similarity">
    <text evidence="10">Belongs to the CbiN family.</text>
</comment>
<keyword evidence="4 10" id="KW-0169">Cobalamin biosynthesis</keyword>
<evidence type="ECO:0000256" key="10">
    <source>
        <dbReference type="HAMAP-Rule" id="MF_00330"/>
    </source>
</evidence>
<comment type="caution">
    <text evidence="11">The sequence shown here is derived from an EMBL/GenBank/DDBJ whole genome shotgun (WGS) entry which is preliminary data.</text>
</comment>
<keyword evidence="12" id="KW-1185">Reference proteome</keyword>
<organism evidence="11 12">
    <name type="scientific">Clostridium punense</name>
    <dbReference type="NCBI Taxonomy" id="1054297"/>
    <lineage>
        <taxon>Bacteria</taxon>
        <taxon>Bacillati</taxon>
        <taxon>Bacillota</taxon>
        <taxon>Clostridia</taxon>
        <taxon>Eubacteriales</taxon>
        <taxon>Clostridiaceae</taxon>
        <taxon>Clostridium</taxon>
    </lineage>
</organism>
<dbReference type="NCBIfam" id="NF002780">
    <property type="entry name" value="PRK02898.1"/>
    <property type="match status" value="1"/>
</dbReference>
<evidence type="ECO:0000256" key="8">
    <source>
        <dbReference type="ARBA" id="ARBA00023136"/>
    </source>
</evidence>
<dbReference type="Proteomes" id="UP001519308">
    <property type="component" value="Unassembled WGS sequence"/>
</dbReference>
<evidence type="ECO:0000256" key="6">
    <source>
        <dbReference type="ARBA" id="ARBA00022989"/>
    </source>
</evidence>
<dbReference type="NCBIfam" id="TIGR01165">
    <property type="entry name" value="cbiN"/>
    <property type="match status" value="1"/>
</dbReference>
<comment type="pathway">
    <text evidence="10">Cofactor biosynthesis; adenosylcobalamin biosynthesis.</text>
</comment>